<dbReference type="InterPro" id="IPR051400">
    <property type="entry name" value="HAD-like_hydrolase"/>
</dbReference>
<keyword evidence="2 4" id="KW-0378">Hydrolase</keyword>
<dbReference type="InterPro" id="IPR041492">
    <property type="entry name" value="HAD_2"/>
</dbReference>
<dbReference type="OrthoDB" id="1694274at2759"/>
<keyword evidence="1" id="KW-0479">Metal-binding</keyword>
<dbReference type="GeneID" id="30022479"/>
<keyword evidence="3" id="KW-0460">Magnesium</keyword>
<dbReference type="InterPro" id="IPR036412">
    <property type="entry name" value="HAD-like_sf"/>
</dbReference>
<evidence type="ECO:0000313" key="4">
    <source>
        <dbReference type="EMBL" id="OAA60177.1"/>
    </source>
</evidence>
<evidence type="ECO:0000313" key="5">
    <source>
        <dbReference type="Proteomes" id="UP000076744"/>
    </source>
</evidence>
<dbReference type="GO" id="GO:0046872">
    <property type="term" value="F:metal ion binding"/>
    <property type="evidence" value="ECO:0007669"/>
    <property type="project" value="UniProtKB-KW"/>
</dbReference>
<dbReference type="Gene3D" id="3.40.50.300">
    <property type="entry name" value="P-loop containing nucleotide triphosphate hydrolases"/>
    <property type="match status" value="1"/>
</dbReference>
<reference evidence="4 5" key="1">
    <citation type="journal article" date="2016" name="Genome Biol. Evol.">
        <title>Divergent and convergent evolution of fungal pathogenicity.</title>
        <authorList>
            <person name="Shang Y."/>
            <person name="Xiao G."/>
            <person name="Zheng P."/>
            <person name="Cen K."/>
            <person name="Zhan S."/>
            <person name="Wang C."/>
        </authorList>
    </citation>
    <scope>NUCLEOTIDE SEQUENCE [LARGE SCALE GENOMIC DNA]</scope>
    <source>
        <strain evidence="4 5">ARSEF 2679</strain>
    </source>
</reference>
<gene>
    <name evidence="4" type="ORF">ISF_06187</name>
</gene>
<dbReference type="Pfam" id="PF13419">
    <property type="entry name" value="HAD_2"/>
    <property type="match status" value="1"/>
</dbReference>
<dbReference type="PANTHER" id="PTHR46470">
    <property type="entry name" value="N-ACYLNEURAMINATE-9-PHOSPHATASE"/>
    <property type="match status" value="1"/>
</dbReference>
<dbReference type="SUPFAM" id="SSF52540">
    <property type="entry name" value="P-loop containing nucleoside triphosphate hydrolases"/>
    <property type="match status" value="1"/>
</dbReference>
<dbReference type="SFLD" id="SFLDS00003">
    <property type="entry name" value="Haloacid_Dehalogenase"/>
    <property type="match status" value="1"/>
</dbReference>
<dbReference type="Gene3D" id="1.10.150.240">
    <property type="entry name" value="Putative phosphatase, domain 2"/>
    <property type="match status" value="1"/>
</dbReference>
<proteinExistence type="predicted"/>
<name>A0A167T2H7_CORFA</name>
<accession>A0A167T2H7</accession>
<dbReference type="InterPro" id="IPR023214">
    <property type="entry name" value="HAD_sf"/>
</dbReference>
<protein>
    <submittedName>
        <fullName evidence="4">Haloacid dehalogenase-like hydrolase</fullName>
    </submittedName>
</protein>
<evidence type="ECO:0000256" key="3">
    <source>
        <dbReference type="ARBA" id="ARBA00022842"/>
    </source>
</evidence>
<dbReference type="SFLD" id="SFLDG01129">
    <property type="entry name" value="C1.5:_HAD__Beta-PGM__Phosphata"/>
    <property type="match status" value="1"/>
</dbReference>
<dbReference type="GO" id="GO:0016791">
    <property type="term" value="F:phosphatase activity"/>
    <property type="evidence" value="ECO:0007669"/>
    <property type="project" value="TreeGrafter"/>
</dbReference>
<evidence type="ECO:0000256" key="2">
    <source>
        <dbReference type="ARBA" id="ARBA00022801"/>
    </source>
</evidence>
<dbReference type="STRING" id="1081104.A0A167T2H7"/>
<evidence type="ECO:0000256" key="1">
    <source>
        <dbReference type="ARBA" id="ARBA00022723"/>
    </source>
</evidence>
<dbReference type="Gene3D" id="3.40.50.1000">
    <property type="entry name" value="HAD superfamily/HAD-like"/>
    <property type="match status" value="1"/>
</dbReference>
<comment type="caution">
    <text evidence="4">The sequence shown here is derived from an EMBL/GenBank/DDBJ whole genome shotgun (WGS) entry which is preliminary data.</text>
</comment>
<dbReference type="InterPro" id="IPR027417">
    <property type="entry name" value="P-loop_NTPase"/>
</dbReference>
<dbReference type="AlphaFoldDB" id="A0A167T2H7"/>
<dbReference type="RefSeq" id="XP_018703290.1">
    <property type="nucleotide sequence ID" value="XM_018849791.1"/>
</dbReference>
<sequence length="390" mass="43800">MVQPVFLIRDPIREFSSWKSAGWQDIDSLIHGYISLFQVLEQTSSHAVSCLLYEKLVENPQVEIQHICEEWQVPFSEAMLKGPLGLSFFSADGEDVKLCGDEAAGPFATLEANSFIAPKVETHGLLSNDEKEILEKSIGRQYLCCWKDDVVRLRTIFSEKTWIGFDLDDTLHEFRRASSKAIDCILTSISAQYGTPMSRLREQYSRILKAKTASAFSDGRSSFDYRRERFTLLLTYFSLPQTTEFLDALLESYETALVGAHELKCGAIGLLSTIKGMGKKIVVITEGPQDGQERTVNALGIRNYIDFLATTNHFRVSKVDGLFRKVLQHLGISSDEIAYVGDSEERDMEPAIAEGIFSIHLAEAKNISLSSSPPRVNTLRKLQYIMSEKA</sequence>
<dbReference type="EMBL" id="AZHB01000015">
    <property type="protein sequence ID" value="OAA60177.1"/>
    <property type="molecule type" value="Genomic_DNA"/>
</dbReference>
<dbReference type="Proteomes" id="UP000076744">
    <property type="component" value="Unassembled WGS sequence"/>
</dbReference>
<dbReference type="SUPFAM" id="SSF56784">
    <property type="entry name" value="HAD-like"/>
    <property type="match status" value="1"/>
</dbReference>
<dbReference type="PANTHER" id="PTHR46470:SF2">
    <property type="entry name" value="GLYCERALDEHYDE 3-PHOSPHATE PHOSPHATASE"/>
    <property type="match status" value="1"/>
</dbReference>
<organism evidence="4 5">
    <name type="scientific">Cordyceps fumosorosea (strain ARSEF 2679)</name>
    <name type="common">Isaria fumosorosea</name>
    <dbReference type="NCBI Taxonomy" id="1081104"/>
    <lineage>
        <taxon>Eukaryota</taxon>
        <taxon>Fungi</taxon>
        <taxon>Dikarya</taxon>
        <taxon>Ascomycota</taxon>
        <taxon>Pezizomycotina</taxon>
        <taxon>Sordariomycetes</taxon>
        <taxon>Hypocreomycetidae</taxon>
        <taxon>Hypocreales</taxon>
        <taxon>Cordycipitaceae</taxon>
        <taxon>Cordyceps</taxon>
    </lineage>
</organism>
<keyword evidence="5" id="KW-1185">Reference proteome</keyword>
<dbReference type="CDD" id="cd01427">
    <property type="entry name" value="HAD_like"/>
    <property type="match status" value="1"/>
</dbReference>
<dbReference type="InterPro" id="IPR023198">
    <property type="entry name" value="PGP-like_dom2"/>
</dbReference>